<feature type="compositionally biased region" description="Polar residues" evidence="1">
    <location>
        <begin position="168"/>
        <end position="185"/>
    </location>
</feature>
<evidence type="ECO:0000256" key="1">
    <source>
        <dbReference type="SAM" id="MobiDB-lite"/>
    </source>
</evidence>
<dbReference type="Proteomes" id="UP000183567">
    <property type="component" value="Unassembled WGS sequence"/>
</dbReference>
<name>A0A1J8PPL9_9AGAM</name>
<evidence type="ECO:0000313" key="2">
    <source>
        <dbReference type="EMBL" id="OJA09747.1"/>
    </source>
</evidence>
<reference evidence="2 3" key="1">
    <citation type="submission" date="2016-03" db="EMBL/GenBank/DDBJ databases">
        <title>Comparative genomics of the ectomycorrhizal sister species Rhizopogon vinicolor and Rhizopogon vesiculosus (Basidiomycota: Boletales) reveals a divergence of the mating type B locus.</title>
        <authorList>
            <person name="Mujic A.B."/>
            <person name="Kuo A."/>
            <person name="Tritt A."/>
            <person name="Lipzen A."/>
            <person name="Chen C."/>
            <person name="Johnson J."/>
            <person name="Sharma A."/>
            <person name="Barry K."/>
            <person name="Grigoriev I.V."/>
            <person name="Spatafora J.W."/>
        </authorList>
    </citation>
    <scope>NUCLEOTIDE SEQUENCE [LARGE SCALE GENOMIC DNA]</scope>
    <source>
        <strain evidence="2 3">AM-OR11-056</strain>
    </source>
</reference>
<comment type="caution">
    <text evidence="2">The sequence shown here is derived from an EMBL/GenBank/DDBJ whole genome shotgun (WGS) entry which is preliminary data.</text>
</comment>
<accession>A0A1J8PPL9</accession>
<keyword evidence="3" id="KW-1185">Reference proteome</keyword>
<dbReference type="AlphaFoldDB" id="A0A1J8PPL9"/>
<dbReference type="EMBL" id="LVVM01005803">
    <property type="protein sequence ID" value="OJA09747.1"/>
    <property type="molecule type" value="Genomic_DNA"/>
</dbReference>
<feature type="region of interest" description="Disordered" evidence="1">
    <location>
        <begin position="190"/>
        <end position="282"/>
    </location>
</feature>
<protein>
    <submittedName>
        <fullName evidence="2">Uncharacterized protein</fullName>
    </submittedName>
</protein>
<feature type="region of interest" description="Disordered" evidence="1">
    <location>
        <begin position="166"/>
        <end position="185"/>
    </location>
</feature>
<dbReference type="OrthoDB" id="10451707at2759"/>
<sequence length="455" mass="50256">MSNANLFKYTVQAGKNISQYKSRLPVRTERFVSNVSAHGDVSPIPFRLTTTKKRLDVQSTAPSYIKPMTGKARPFRSLIPHWIGKPAQEKPCVRVPVPTIPLPKAACTTETARATRLRKRGPPSFKPISRAISNNTAATEIHSVDSSSATTVRRPWAVVTAKHLATRDMSSQTDHSRSRLSITDLQISSQPSRLVAPRCSKQAVRQCPKQAVKALSDAMKNRETRRPSPTVYSPASTAPLPSSPPHIARQSGQFEAAAAGGNSTSTTPKGDPPVRTNAHVPRDVRRVTGSRCNVEMKDCTSTTPKGWPMNCADLFAPSSDDAYVPPRRISERLKRAPRMPAYRLLRDDCDATPSPCVRDSRFTAPKTPLRPPATIFSSSLLTPSGRHLRPFQLPSPKPFQLPPLRPFHFTTSPPSPPQTFVSQVAPLVPSDVWYKNFLEMFPPLDPSLEKWWNEG</sequence>
<gene>
    <name evidence="2" type="ORF">AZE42_01492</name>
</gene>
<proteinExistence type="predicted"/>
<organism evidence="2 3">
    <name type="scientific">Rhizopogon vesiculosus</name>
    <dbReference type="NCBI Taxonomy" id="180088"/>
    <lineage>
        <taxon>Eukaryota</taxon>
        <taxon>Fungi</taxon>
        <taxon>Dikarya</taxon>
        <taxon>Basidiomycota</taxon>
        <taxon>Agaricomycotina</taxon>
        <taxon>Agaricomycetes</taxon>
        <taxon>Agaricomycetidae</taxon>
        <taxon>Boletales</taxon>
        <taxon>Suillineae</taxon>
        <taxon>Rhizopogonaceae</taxon>
        <taxon>Rhizopogon</taxon>
    </lineage>
</organism>
<evidence type="ECO:0000313" key="3">
    <source>
        <dbReference type="Proteomes" id="UP000183567"/>
    </source>
</evidence>